<dbReference type="CDD" id="cd14748">
    <property type="entry name" value="PBP2_UgpB"/>
    <property type="match status" value="1"/>
</dbReference>
<dbReference type="RefSeq" id="WP_223403430.1">
    <property type="nucleotide sequence ID" value="NZ_JAGSHT010000005.1"/>
</dbReference>
<feature type="chain" id="PRO_5046151936" evidence="1">
    <location>
        <begin position="26"/>
        <end position="429"/>
    </location>
</feature>
<dbReference type="Proteomes" id="UP000826651">
    <property type="component" value="Unassembled WGS sequence"/>
</dbReference>
<dbReference type="SUPFAM" id="SSF53850">
    <property type="entry name" value="Periplasmic binding protein-like II"/>
    <property type="match status" value="1"/>
</dbReference>
<gene>
    <name evidence="2" type="ORF">KCQ71_04815</name>
</gene>
<dbReference type="PANTHER" id="PTHR43649">
    <property type="entry name" value="ARABINOSE-BINDING PROTEIN-RELATED"/>
    <property type="match status" value="1"/>
</dbReference>
<accession>A0ABS7S5V1</accession>
<evidence type="ECO:0000313" key="3">
    <source>
        <dbReference type="Proteomes" id="UP000826651"/>
    </source>
</evidence>
<keyword evidence="1" id="KW-0732">Signal</keyword>
<proteinExistence type="predicted"/>
<dbReference type="EMBL" id="JAGSHT010000005">
    <property type="protein sequence ID" value="MBZ2195462.1"/>
    <property type="molecule type" value="Genomic_DNA"/>
</dbReference>
<name>A0ABS7S5V1_9MICO</name>
<feature type="signal peptide" evidence="1">
    <location>
        <begin position="1"/>
        <end position="25"/>
    </location>
</feature>
<protein>
    <submittedName>
        <fullName evidence="2">ABC transporter substrate-binding protein</fullName>
    </submittedName>
</protein>
<dbReference type="InterPro" id="IPR050490">
    <property type="entry name" value="Bact_solute-bd_prot1"/>
</dbReference>
<dbReference type="PROSITE" id="PS51257">
    <property type="entry name" value="PROKAR_LIPOPROTEIN"/>
    <property type="match status" value="1"/>
</dbReference>
<evidence type="ECO:0000313" key="2">
    <source>
        <dbReference type="EMBL" id="MBZ2195462.1"/>
    </source>
</evidence>
<keyword evidence="3" id="KW-1185">Reference proteome</keyword>
<reference evidence="2 3" key="1">
    <citation type="submission" date="2021-04" db="EMBL/GenBank/DDBJ databases">
        <title>Ruania sp. nov., isolated from sandy soil of mangrove forest.</title>
        <authorList>
            <person name="Ge X."/>
            <person name="Huang R."/>
            <person name="Liu W."/>
        </authorList>
    </citation>
    <scope>NUCLEOTIDE SEQUENCE [LARGE SCALE GENOMIC DNA]</scope>
    <source>
        <strain evidence="2 3">N2-46</strain>
    </source>
</reference>
<dbReference type="Pfam" id="PF13416">
    <property type="entry name" value="SBP_bac_8"/>
    <property type="match status" value="1"/>
</dbReference>
<comment type="caution">
    <text evidence="2">The sequence shown here is derived from an EMBL/GenBank/DDBJ whole genome shotgun (WGS) entry which is preliminary data.</text>
</comment>
<dbReference type="Gene3D" id="3.40.190.10">
    <property type="entry name" value="Periplasmic binding protein-like II"/>
    <property type="match status" value="1"/>
</dbReference>
<dbReference type="PANTHER" id="PTHR43649:SF12">
    <property type="entry name" value="DIACETYLCHITOBIOSE BINDING PROTEIN DASA"/>
    <property type="match status" value="1"/>
</dbReference>
<evidence type="ECO:0000256" key="1">
    <source>
        <dbReference type="SAM" id="SignalP"/>
    </source>
</evidence>
<dbReference type="InterPro" id="IPR006059">
    <property type="entry name" value="SBP"/>
</dbReference>
<sequence>MSRTTRATGAAVVALALAVGTAACGDGGGSTDGPVTLTFWHGLTGPDGPAFQQVVDEFNDSQDEITIETEVLPWDSLYQQFLTAATSDDGPDIVAMSGSRLAQYAEQGVLAPTDDFYADTTYMDTSVLADGAVQASMYDGVNYGVPLNLGPVLLYWNKALFAEAGLDPEAPPTTWEEFEGMLPALTVDENGDGSPEQYPLAVGDHSTVPVFPTFLWNGGGGVVSDDGTSSMLGDPATVDAAQYWVDLVREDRITPVGMSGADADQLFQSQLAALTLNGPWLTTGLTEAGLDYGVTRPFAGPDGDDILGDVVSMTISQRLDEAETDAAFTFFAYWESVESQTTWANETGFPAVRTDMPDGAVTNEWAAIFGAPEILDSVRPYLTGVPSSGEINDDIFTPALQSALNGTGEVADLFPPAGEQVQAILDDAS</sequence>
<organism evidence="2 3">
    <name type="scientific">Occultella gossypii</name>
    <dbReference type="NCBI Taxonomy" id="2800820"/>
    <lineage>
        <taxon>Bacteria</taxon>
        <taxon>Bacillati</taxon>
        <taxon>Actinomycetota</taxon>
        <taxon>Actinomycetes</taxon>
        <taxon>Micrococcales</taxon>
        <taxon>Ruaniaceae</taxon>
        <taxon>Occultella</taxon>
    </lineage>
</organism>